<feature type="region of interest" description="Disordered" evidence="1">
    <location>
        <begin position="1"/>
        <end position="36"/>
    </location>
</feature>
<sequence length="210" mass="24831">MATAKKKEELKETEVPQENETIITKKSESKNKEDNKPLARKDLRKLITNDLEIVIMNNTNNKFTYECPRTHRSYDMTSYGDLDYITYEELNAMKNKYRIILQDYWILPIDVISDDVTLEDVLQFAGLKDIYKAEMLQSDFIDELLINKDINEFMDIMQKVTNKYILSIVDRAVALFKENKFNDYSKMSVLENKVQKPDLFKEISEQIQEQ</sequence>
<evidence type="ECO:0000313" key="3">
    <source>
        <dbReference type="Proteomes" id="UP000030014"/>
    </source>
</evidence>
<reference evidence="2 3" key="1">
    <citation type="submission" date="2014-01" db="EMBL/GenBank/DDBJ databases">
        <title>Plasmidome dynamics in the species complex Clostridium novyi sensu lato converts strains of independent lineages into distinctly different pathogens.</title>
        <authorList>
            <person name="Skarin H."/>
            <person name="Segerman B."/>
        </authorList>
    </citation>
    <scope>NUCLEOTIDE SEQUENCE [LARGE SCALE GENOMIC DNA]</scope>
    <source>
        <strain evidence="2 3">DC5</strain>
    </source>
</reference>
<accession>A0A0A0HXU9</accession>
<dbReference type="Proteomes" id="UP000030014">
    <property type="component" value="Unassembled WGS sequence"/>
</dbReference>
<gene>
    <name evidence="2" type="ORF">Z955_15430</name>
</gene>
<dbReference type="AlphaFoldDB" id="A0A0A0HXU9"/>
<protein>
    <submittedName>
        <fullName evidence="2">Uncharacterized protein</fullName>
    </submittedName>
</protein>
<proteinExistence type="predicted"/>
<feature type="compositionally biased region" description="Basic and acidic residues" evidence="1">
    <location>
        <begin position="23"/>
        <end position="36"/>
    </location>
</feature>
<dbReference type="RefSeq" id="WP_039260171.1">
    <property type="nucleotide sequence ID" value="NZ_JDRY01000170.1"/>
</dbReference>
<comment type="caution">
    <text evidence="2">The sequence shown here is derived from an EMBL/GenBank/DDBJ whole genome shotgun (WGS) entry which is preliminary data.</text>
</comment>
<name>A0A0A0HXU9_CLOBO</name>
<evidence type="ECO:0000313" key="2">
    <source>
        <dbReference type="EMBL" id="KGM93362.1"/>
    </source>
</evidence>
<evidence type="ECO:0000256" key="1">
    <source>
        <dbReference type="SAM" id="MobiDB-lite"/>
    </source>
</evidence>
<organism evidence="2 3">
    <name type="scientific">Clostridium botulinum C/D str. DC5</name>
    <dbReference type="NCBI Taxonomy" id="1443128"/>
    <lineage>
        <taxon>Bacteria</taxon>
        <taxon>Bacillati</taxon>
        <taxon>Bacillota</taxon>
        <taxon>Clostridia</taxon>
        <taxon>Eubacteriales</taxon>
        <taxon>Clostridiaceae</taxon>
        <taxon>Clostridium</taxon>
    </lineage>
</organism>
<feature type="compositionally biased region" description="Basic and acidic residues" evidence="1">
    <location>
        <begin position="1"/>
        <end position="14"/>
    </location>
</feature>
<dbReference type="EMBL" id="JDRY01000170">
    <property type="protein sequence ID" value="KGM93362.1"/>
    <property type="molecule type" value="Genomic_DNA"/>
</dbReference>